<dbReference type="RefSeq" id="WP_019621881.1">
    <property type="nucleotide sequence ID" value="NZ_AP014545.1"/>
</dbReference>
<dbReference type="Proteomes" id="UP000595663">
    <property type="component" value="Chromosome"/>
</dbReference>
<feature type="transmembrane region" description="Helical" evidence="1">
    <location>
        <begin position="58"/>
        <end position="77"/>
    </location>
</feature>
<dbReference type="PANTHER" id="PTHR28008">
    <property type="entry name" value="DOMAIN PROTEIN, PUTATIVE (AFU_ORTHOLOGUE AFUA_3G10980)-RELATED"/>
    <property type="match status" value="1"/>
</dbReference>
<sequence>MLRGVIFSLCAAALLYGLFRETPPPKLFDQSDKFGHLTGFAAMTFIAILTLSRRYIPFFITALLALACSAEFLQEWLLPHRHFSLDDMYANLAGVAIILLPWLAWRIGRHFFSDSSKLQPSEKQQ</sequence>
<name>A0A7R6PFG4_9GAMM</name>
<keyword evidence="1" id="KW-0472">Membrane</keyword>
<dbReference type="KEGG" id="ajp:AMJAP_0870"/>
<keyword evidence="1" id="KW-0812">Transmembrane</keyword>
<reference evidence="2 3" key="1">
    <citation type="journal article" date="2008" name="Int. J. Syst. Evol. Microbiol.">
        <title>Amphritea japonica sp. nov. and Amphritea balenae sp. nov., isolated from the sediment adjacent to sperm whale carcasses off Kagoshima, Japan.</title>
        <authorList>
            <person name="Miyazaki M."/>
            <person name="Nogi Y."/>
            <person name="Fujiwara Y."/>
            <person name="Kawato M."/>
            <person name="Nagahama T."/>
            <person name="Kubokawa K."/>
            <person name="Horikoshi K."/>
        </authorList>
    </citation>
    <scope>NUCLEOTIDE SEQUENCE [LARGE SCALE GENOMIC DNA]</scope>
    <source>
        <strain evidence="2 3">ATCC BAA-1530</strain>
    </source>
</reference>
<keyword evidence="3" id="KW-1185">Reference proteome</keyword>
<organism evidence="2 3">
    <name type="scientific">Amphritea japonica ATCC BAA-1530</name>
    <dbReference type="NCBI Taxonomy" id="1278309"/>
    <lineage>
        <taxon>Bacteria</taxon>
        <taxon>Pseudomonadati</taxon>
        <taxon>Pseudomonadota</taxon>
        <taxon>Gammaproteobacteria</taxon>
        <taxon>Oceanospirillales</taxon>
        <taxon>Oceanospirillaceae</taxon>
        <taxon>Amphritea</taxon>
    </lineage>
</organism>
<dbReference type="PANTHER" id="PTHR28008:SF1">
    <property type="entry name" value="DOMAIN PROTEIN, PUTATIVE (AFU_ORTHOLOGUE AFUA_3G10980)-RELATED"/>
    <property type="match status" value="1"/>
</dbReference>
<gene>
    <name evidence="2" type="ORF">AMJAP_0870</name>
</gene>
<keyword evidence="1" id="KW-1133">Transmembrane helix</keyword>
<dbReference type="OrthoDB" id="6880939at2"/>
<evidence type="ECO:0000313" key="3">
    <source>
        <dbReference type="Proteomes" id="UP000595663"/>
    </source>
</evidence>
<evidence type="ECO:0000256" key="1">
    <source>
        <dbReference type="SAM" id="Phobius"/>
    </source>
</evidence>
<protein>
    <recommendedName>
        <fullName evidence="4">VanZ-like domain-containing protein</fullName>
    </recommendedName>
</protein>
<dbReference type="EMBL" id="AP014545">
    <property type="protein sequence ID" value="BBB25467.1"/>
    <property type="molecule type" value="Genomic_DNA"/>
</dbReference>
<proteinExistence type="predicted"/>
<feature type="transmembrane region" description="Helical" evidence="1">
    <location>
        <begin position="89"/>
        <end position="108"/>
    </location>
</feature>
<feature type="transmembrane region" description="Helical" evidence="1">
    <location>
        <begin position="36"/>
        <end position="51"/>
    </location>
</feature>
<evidence type="ECO:0000313" key="2">
    <source>
        <dbReference type="EMBL" id="BBB25467.1"/>
    </source>
</evidence>
<dbReference type="AlphaFoldDB" id="A0A7R6PFG4"/>
<evidence type="ECO:0008006" key="4">
    <source>
        <dbReference type="Google" id="ProtNLM"/>
    </source>
</evidence>
<accession>A0A7R6PFG4</accession>